<evidence type="ECO:0000256" key="2">
    <source>
        <dbReference type="ARBA" id="ARBA00010701"/>
    </source>
</evidence>
<dbReference type="Pfam" id="PF00151">
    <property type="entry name" value="Lipase"/>
    <property type="match status" value="1"/>
</dbReference>
<dbReference type="EMBL" id="CABPRJ010001442">
    <property type="protein sequence ID" value="VVC37135.1"/>
    <property type="molecule type" value="Genomic_DNA"/>
</dbReference>
<dbReference type="InterPro" id="IPR000734">
    <property type="entry name" value="TAG_lipase"/>
</dbReference>
<dbReference type="Proteomes" id="UP000325440">
    <property type="component" value="Unassembled WGS sequence"/>
</dbReference>
<dbReference type="PANTHER" id="PTHR11610">
    <property type="entry name" value="LIPASE"/>
    <property type="match status" value="1"/>
</dbReference>
<evidence type="ECO:0000256" key="4">
    <source>
        <dbReference type="RuleBase" id="RU004262"/>
    </source>
</evidence>
<dbReference type="GO" id="GO:0016298">
    <property type="term" value="F:lipase activity"/>
    <property type="evidence" value="ECO:0007669"/>
    <property type="project" value="InterPro"/>
</dbReference>
<feature type="chain" id="PRO_5022859807" evidence="5">
    <location>
        <begin position="22"/>
        <end position="336"/>
    </location>
</feature>
<evidence type="ECO:0000256" key="3">
    <source>
        <dbReference type="ARBA" id="ARBA00022525"/>
    </source>
</evidence>
<dbReference type="CDD" id="cd00707">
    <property type="entry name" value="Pancreat_lipase_like"/>
    <property type="match status" value="1"/>
</dbReference>
<comment type="similarity">
    <text evidence="2 4">Belongs to the AB hydrolase superfamily. Lipase family.</text>
</comment>
<sequence length="336" mass="37772">MYSTKTKTLIVYLYLAGLVEGFENHQSINGCTFVVHPVCPDLSIDFYLYTRANLHEPQLVSAENVTESHFVKARPNKFILHGFNSNFKLGSLQNIKTELLMQMDVNVWMIDYSELSSGPMKCYLAAVYNLPSVAKCAALLVRKIIDISEVKDPKEVMHLIGFSLGGQLTSQIAEQMKPFSLPRITALDPALPLFYSSHFNKRLTRNDADFVDVIHTNAMIQGQLEPCGDVDFYVNGGLAQPACDNSSNPINCNHHMAPVYFAESVRSKVGFWAWPCSSLYDYLIRKCPPRGDHQLMGEFVNEKARGIYVLKTNGVSPYAQGNWTADDTRTKRLNDN</sequence>
<keyword evidence="8" id="KW-1185">Reference proteome</keyword>
<proteinExistence type="inferred from homology"/>
<dbReference type="OrthoDB" id="199913at2759"/>
<dbReference type="SUPFAM" id="SSF53474">
    <property type="entry name" value="alpha/beta-Hydrolases"/>
    <property type="match status" value="1"/>
</dbReference>
<feature type="signal peptide" evidence="5">
    <location>
        <begin position="1"/>
        <end position="21"/>
    </location>
</feature>
<dbReference type="GO" id="GO:0016042">
    <property type="term" value="P:lipid catabolic process"/>
    <property type="evidence" value="ECO:0007669"/>
    <property type="project" value="TreeGrafter"/>
</dbReference>
<feature type="domain" description="Lipase" evidence="6">
    <location>
        <begin position="42"/>
        <end position="315"/>
    </location>
</feature>
<keyword evidence="5" id="KW-0732">Signal</keyword>
<protein>
    <submittedName>
        <fullName evidence="7">Triacylglycerol lipase family,Lipase/vitellogenin,Lipase, N-terminal,Alpha/Beta</fullName>
    </submittedName>
</protein>
<evidence type="ECO:0000313" key="7">
    <source>
        <dbReference type="EMBL" id="VVC37135.1"/>
    </source>
</evidence>
<reference evidence="7 8" key="1">
    <citation type="submission" date="2019-08" db="EMBL/GenBank/DDBJ databases">
        <authorList>
            <person name="Alioto T."/>
            <person name="Alioto T."/>
            <person name="Gomez Garrido J."/>
        </authorList>
    </citation>
    <scope>NUCLEOTIDE SEQUENCE [LARGE SCALE GENOMIC DNA]</scope>
</reference>
<dbReference type="AlphaFoldDB" id="A0A5E4MZZ3"/>
<gene>
    <name evidence="7" type="ORF">CINCED_3A001901</name>
</gene>
<dbReference type="Gene3D" id="3.40.50.1820">
    <property type="entry name" value="alpha/beta hydrolase"/>
    <property type="match status" value="1"/>
</dbReference>
<name>A0A5E4MZZ3_9HEMI</name>
<organism evidence="7 8">
    <name type="scientific">Cinara cedri</name>
    <dbReference type="NCBI Taxonomy" id="506608"/>
    <lineage>
        <taxon>Eukaryota</taxon>
        <taxon>Metazoa</taxon>
        <taxon>Ecdysozoa</taxon>
        <taxon>Arthropoda</taxon>
        <taxon>Hexapoda</taxon>
        <taxon>Insecta</taxon>
        <taxon>Pterygota</taxon>
        <taxon>Neoptera</taxon>
        <taxon>Paraneoptera</taxon>
        <taxon>Hemiptera</taxon>
        <taxon>Sternorrhyncha</taxon>
        <taxon>Aphidomorpha</taxon>
        <taxon>Aphidoidea</taxon>
        <taxon>Aphididae</taxon>
        <taxon>Lachninae</taxon>
        <taxon>Cinara</taxon>
    </lineage>
</organism>
<evidence type="ECO:0000256" key="5">
    <source>
        <dbReference type="SAM" id="SignalP"/>
    </source>
</evidence>
<dbReference type="GO" id="GO:0017171">
    <property type="term" value="F:serine hydrolase activity"/>
    <property type="evidence" value="ECO:0007669"/>
    <property type="project" value="TreeGrafter"/>
</dbReference>
<dbReference type="InterPro" id="IPR033906">
    <property type="entry name" value="Lipase_N"/>
</dbReference>
<dbReference type="GO" id="GO:0005615">
    <property type="term" value="C:extracellular space"/>
    <property type="evidence" value="ECO:0007669"/>
    <property type="project" value="TreeGrafter"/>
</dbReference>
<dbReference type="PANTHER" id="PTHR11610:SF151">
    <property type="entry name" value="PHOSPHOLIPASE A1 MEMBER A-LIKE PROTEIN"/>
    <property type="match status" value="1"/>
</dbReference>
<evidence type="ECO:0000313" key="8">
    <source>
        <dbReference type="Proteomes" id="UP000325440"/>
    </source>
</evidence>
<dbReference type="InterPro" id="IPR029058">
    <property type="entry name" value="AB_hydrolase_fold"/>
</dbReference>
<evidence type="ECO:0000259" key="6">
    <source>
        <dbReference type="Pfam" id="PF00151"/>
    </source>
</evidence>
<evidence type="ECO:0000256" key="1">
    <source>
        <dbReference type="ARBA" id="ARBA00004613"/>
    </source>
</evidence>
<dbReference type="FunFam" id="3.40.50.1820:FF:000076">
    <property type="entry name" value="phospholipase A1"/>
    <property type="match status" value="1"/>
</dbReference>
<dbReference type="InterPro" id="IPR013818">
    <property type="entry name" value="Lipase"/>
</dbReference>
<keyword evidence="3" id="KW-0964">Secreted</keyword>
<dbReference type="PRINTS" id="PR00821">
    <property type="entry name" value="TAGLIPASE"/>
</dbReference>
<comment type="subcellular location">
    <subcellularLocation>
        <location evidence="1">Secreted</location>
    </subcellularLocation>
</comment>
<accession>A0A5E4MZZ3</accession>